<accession>A0A178HND2</accession>
<keyword evidence="3" id="KW-1185">Reference proteome</keyword>
<dbReference type="AlphaFoldDB" id="A0A178HND2"/>
<evidence type="ECO:0000313" key="2">
    <source>
        <dbReference type="EMBL" id="OAM74352.1"/>
    </source>
</evidence>
<name>A0A178HND2_9HYPH</name>
<feature type="domain" description="Aminoglycoside phosphotransferase" evidence="1">
    <location>
        <begin position="105"/>
        <end position="161"/>
    </location>
</feature>
<reference evidence="2 3" key="1">
    <citation type="submission" date="2016-03" db="EMBL/GenBank/DDBJ databases">
        <title>Genome sequencing of Devosia sp. S37.</title>
        <authorList>
            <person name="Mohd Nor M."/>
        </authorList>
    </citation>
    <scope>NUCLEOTIDE SEQUENCE [LARGE SCALE GENOMIC DNA]</scope>
    <source>
        <strain evidence="2 3">S37</strain>
    </source>
</reference>
<dbReference type="STRING" id="1770058.A3840_16260"/>
<evidence type="ECO:0000313" key="3">
    <source>
        <dbReference type="Proteomes" id="UP000078389"/>
    </source>
</evidence>
<dbReference type="InterPro" id="IPR011009">
    <property type="entry name" value="Kinase-like_dom_sf"/>
</dbReference>
<evidence type="ECO:0000259" key="1">
    <source>
        <dbReference type="Pfam" id="PF01636"/>
    </source>
</evidence>
<dbReference type="RefSeq" id="WP_067459255.1">
    <property type="nucleotide sequence ID" value="NZ_LVVY01000123.1"/>
</dbReference>
<dbReference type="EMBL" id="LVVY01000123">
    <property type="protein sequence ID" value="OAM74352.1"/>
    <property type="molecule type" value="Genomic_DNA"/>
</dbReference>
<gene>
    <name evidence="2" type="ORF">A3840_16260</name>
</gene>
<protein>
    <recommendedName>
        <fullName evidence="1">Aminoglycoside phosphotransferase domain-containing protein</fullName>
    </recommendedName>
</protein>
<sequence>MTEAEIPLAGGQISTVVRVGDTVRRTIRRDMSLQHALFAHLDRKDFSGAPRFLGHDPQGREILTFLPGHVPVGEGDFTDVQLVAAARLLRAYHDATADFAPVVAAHAEIMCHNDWTPANTVMTDGLPTGMIDFDTAAPGTRLWDLTYSVWAWLDFGDPDRPPAEQRRRMELFIAAYAHSSCTPGLVAACLPARQAGRARWARERNIAAATDWAQACLGWTLANITAFYHPDGMP</sequence>
<dbReference type="Proteomes" id="UP000078389">
    <property type="component" value="Unassembled WGS sequence"/>
</dbReference>
<dbReference type="SUPFAM" id="SSF56112">
    <property type="entry name" value="Protein kinase-like (PK-like)"/>
    <property type="match status" value="1"/>
</dbReference>
<proteinExistence type="predicted"/>
<comment type="caution">
    <text evidence="2">The sequence shown here is derived from an EMBL/GenBank/DDBJ whole genome shotgun (WGS) entry which is preliminary data.</text>
</comment>
<dbReference type="InterPro" id="IPR002575">
    <property type="entry name" value="Aminoglycoside_PTrfase"/>
</dbReference>
<dbReference type="Pfam" id="PF01636">
    <property type="entry name" value="APH"/>
    <property type="match status" value="1"/>
</dbReference>
<dbReference type="Gene3D" id="3.90.1200.10">
    <property type="match status" value="1"/>
</dbReference>
<organism evidence="2 3">
    <name type="scientific">Devosia elaeis</name>
    <dbReference type="NCBI Taxonomy" id="1770058"/>
    <lineage>
        <taxon>Bacteria</taxon>
        <taxon>Pseudomonadati</taxon>
        <taxon>Pseudomonadota</taxon>
        <taxon>Alphaproteobacteria</taxon>
        <taxon>Hyphomicrobiales</taxon>
        <taxon>Devosiaceae</taxon>
        <taxon>Devosia</taxon>
    </lineage>
</organism>